<comment type="caution">
    <text evidence="1">The sequence shown here is derived from an EMBL/GenBank/DDBJ whole genome shotgun (WGS) entry which is preliminary data.</text>
</comment>
<accession>A0ABR2VJL4</accession>
<evidence type="ECO:0000313" key="1">
    <source>
        <dbReference type="EMBL" id="KAK9663740.1"/>
    </source>
</evidence>
<name>A0ABR2VJL4_9FUNG</name>
<proteinExistence type="predicted"/>
<keyword evidence="2" id="KW-1185">Reference proteome</keyword>
<dbReference type="EMBL" id="JASJQH010011684">
    <property type="protein sequence ID" value="KAK9663740.1"/>
    <property type="molecule type" value="Genomic_DNA"/>
</dbReference>
<evidence type="ECO:0000313" key="2">
    <source>
        <dbReference type="Proteomes" id="UP001479436"/>
    </source>
</evidence>
<sequence>MPTKTHDAHKSTLTHHAQMSVWICDMLRSTKSHKSYMPTKIYNLNKLKTQETEAKDNYKSI</sequence>
<dbReference type="Proteomes" id="UP001479436">
    <property type="component" value="Unassembled WGS sequence"/>
</dbReference>
<protein>
    <submittedName>
        <fullName evidence="1">Uncharacterized protein</fullName>
    </submittedName>
</protein>
<gene>
    <name evidence="1" type="ORF">K7432_017992</name>
</gene>
<reference evidence="1 2" key="1">
    <citation type="submission" date="2023-04" db="EMBL/GenBank/DDBJ databases">
        <title>Genome of Basidiobolus ranarum AG-B5.</title>
        <authorList>
            <person name="Stajich J.E."/>
            <person name="Carter-House D."/>
            <person name="Gryganskyi A."/>
        </authorList>
    </citation>
    <scope>NUCLEOTIDE SEQUENCE [LARGE SCALE GENOMIC DNA]</scope>
    <source>
        <strain evidence="1 2">AG-B5</strain>
    </source>
</reference>
<organism evidence="1 2">
    <name type="scientific">Basidiobolus ranarum</name>
    <dbReference type="NCBI Taxonomy" id="34480"/>
    <lineage>
        <taxon>Eukaryota</taxon>
        <taxon>Fungi</taxon>
        <taxon>Fungi incertae sedis</taxon>
        <taxon>Zoopagomycota</taxon>
        <taxon>Entomophthoromycotina</taxon>
        <taxon>Basidiobolomycetes</taxon>
        <taxon>Basidiobolales</taxon>
        <taxon>Basidiobolaceae</taxon>
        <taxon>Basidiobolus</taxon>
    </lineage>
</organism>